<comment type="caution">
    <text evidence="1">The sequence shown here is derived from an EMBL/GenBank/DDBJ whole genome shotgun (WGS) entry which is preliminary data.</text>
</comment>
<reference evidence="1" key="1">
    <citation type="journal article" date="2019" name="bioRxiv">
        <title>The Genome of the Zebra Mussel, Dreissena polymorpha: A Resource for Invasive Species Research.</title>
        <authorList>
            <person name="McCartney M.A."/>
            <person name="Auch B."/>
            <person name="Kono T."/>
            <person name="Mallez S."/>
            <person name="Zhang Y."/>
            <person name="Obille A."/>
            <person name="Becker A."/>
            <person name="Abrahante J.E."/>
            <person name="Garbe J."/>
            <person name="Badalamenti J.P."/>
            <person name="Herman A."/>
            <person name="Mangelson H."/>
            <person name="Liachko I."/>
            <person name="Sullivan S."/>
            <person name="Sone E.D."/>
            <person name="Koren S."/>
            <person name="Silverstein K.A.T."/>
            <person name="Beckman K.B."/>
            <person name="Gohl D.M."/>
        </authorList>
    </citation>
    <scope>NUCLEOTIDE SEQUENCE</scope>
    <source>
        <strain evidence="1">Duluth1</strain>
        <tissue evidence="1">Whole animal</tissue>
    </source>
</reference>
<reference evidence="1" key="2">
    <citation type="submission" date="2020-11" db="EMBL/GenBank/DDBJ databases">
        <authorList>
            <person name="McCartney M.A."/>
            <person name="Auch B."/>
            <person name="Kono T."/>
            <person name="Mallez S."/>
            <person name="Becker A."/>
            <person name="Gohl D.M."/>
            <person name="Silverstein K.A.T."/>
            <person name="Koren S."/>
            <person name="Bechman K.B."/>
            <person name="Herman A."/>
            <person name="Abrahante J.E."/>
            <person name="Garbe J."/>
        </authorList>
    </citation>
    <scope>NUCLEOTIDE SEQUENCE</scope>
    <source>
        <strain evidence="1">Duluth1</strain>
        <tissue evidence="1">Whole animal</tissue>
    </source>
</reference>
<gene>
    <name evidence="1" type="ORF">DPMN_038055</name>
</gene>
<dbReference type="AlphaFoldDB" id="A0A9D4RQE0"/>
<keyword evidence="2" id="KW-1185">Reference proteome</keyword>
<name>A0A9D4RQE0_DREPO</name>
<evidence type="ECO:0000313" key="1">
    <source>
        <dbReference type="EMBL" id="KAH3874802.1"/>
    </source>
</evidence>
<dbReference type="Proteomes" id="UP000828390">
    <property type="component" value="Unassembled WGS sequence"/>
</dbReference>
<dbReference type="EMBL" id="JAIWYP010000002">
    <property type="protein sequence ID" value="KAH3874802.1"/>
    <property type="molecule type" value="Genomic_DNA"/>
</dbReference>
<organism evidence="1 2">
    <name type="scientific">Dreissena polymorpha</name>
    <name type="common">Zebra mussel</name>
    <name type="synonym">Mytilus polymorpha</name>
    <dbReference type="NCBI Taxonomy" id="45954"/>
    <lineage>
        <taxon>Eukaryota</taxon>
        <taxon>Metazoa</taxon>
        <taxon>Spiralia</taxon>
        <taxon>Lophotrochozoa</taxon>
        <taxon>Mollusca</taxon>
        <taxon>Bivalvia</taxon>
        <taxon>Autobranchia</taxon>
        <taxon>Heteroconchia</taxon>
        <taxon>Euheterodonta</taxon>
        <taxon>Imparidentia</taxon>
        <taxon>Neoheterodontei</taxon>
        <taxon>Myida</taxon>
        <taxon>Dreissenoidea</taxon>
        <taxon>Dreissenidae</taxon>
        <taxon>Dreissena</taxon>
    </lineage>
</organism>
<sequence length="72" mass="7971">MLSSTSVPYQTRFDPLIETVALADTRKSQPPIDNRLRVCLKKPPLRRSPAAAQLVRPAVFGKASAVPDQDKR</sequence>
<proteinExistence type="predicted"/>
<accession>A0A9D4RQE0</accession>
<protein>
    <submittedName>
        <fullName evidence="1">Uncharacterized protein</fullName>
    </submittedName>
</protein>
<evidence type="ECO:0000313" key="2">
    <source>
        <dbReference type="Proteomes" id="UP000828390"/>
    </source>
</evidence>